<dbReference type="EC" id="2.3.1.1" evidence="10"/>
<dbReference type="CDD" id="cd02152">
    <property type="entry name" value="OAT"/>
    <property type="match status" value="1"/>
</dbReference>
<dbReference type="RefSeq" id="WP_148567646.1">
    <property type="nucleotide sequence ID" value="NZ_RXYA01000011.1"/>
</dbReference>
<sequence length="407" mass="43070">MKIIKTGGVTTPRGFKAGGTNCGIKANEKSDLAIIYSEVPGGTAILTTTNEVKAAPILWCKDVIANPYKQAVVVNSGNANACTGQAGITAVAATAKKMAEALGLKPEDVLVASTGVIGVALPVEKILSGIDVLVPKIGNTSEDGRLAANAILTTDTGVKTIGVEVEIQGKLVKIGGMAKGSGMIHPNMATMLSFVTTDVNIEPALLQKLLKETTIDTYNMISVDGDTSTNDMVTVMSNGMAGNDKLEEATTDYEIFKEAFVFVHKTLAKKIIRDGEGATKFIEVEVYGTKTKNEARILAKAVITSNLVKTALFGEDANWGRVLCALGYSGVEFDPLKVSLIFSSQAGMITLLKDGVPIAFKEDEAKKVLSETDINISVDLKDGDEKAVAWGCDLSYEYVKINGDYRS</sequence>
<dbReference type="FunFam" id="3.60.70.12:FF:000001">
    <property type="entry name" value="Arginine biosynthesis bifunctional protein ArgJ, chloroplastic"/>
    <property type="match status" value="1"/>
</dbReference>
<dbReference type="GO" id="GO:0005737">
    <property type="term" value="C:cytoplasm"/>
    <property type="evidence" value="ECO:0007669"/>
    <property type="project" value="UniProtKB-SubCell"/>
</dbReference>
<dbReference type="GO" id="GO:0006592">
    <property type="term" value="P:ornithine biosynthetic process"/>
    <property type="evidence" value="ECO:0007669"/>
    <property type="project" value="TreeGrafter"/>
</dbReference>
<evidence type="ECO:0000256" key="9">
    <source>
        <dbReference type="ARBA" id="ARBA00049439"/>
    </source>
</evidence>
<keyword evidence="8 10" id="KW-0012">Acyltransferase</keyword>
<feature type="site" description="Involved in the stabilization of negative charge on the oxyanion by the formation of the oxyanion hole" evidence="10">
    <location>
        <position position="115"/>
    </location>
</feature>
<feature type="site" description="Cleavage; by autolysis" evidence="10">
    <location>
        <begin position="189"/>
        <end position="190"/>
    </location>
</feature>
<gene>
    <name evidence="10 11" type="primary">argJ</name>
    <name evidence="11" type="ORF">GH810_12295</name>
</gene>
<evidence type="ECO:0000256" key="5">
    <source>
        <dbReference type="ARBA" id="ARBA00022679"/>
    </source>
</evidence>
<keyword evidence="4 10" id="KW-0028">Amino-acid biosynthesis</keyword>
<dbReference type="EC" id="2.3.1.35" evidence="10"/>
<reference evidence="11" key="2">
    <citation type="submission" date="2020-10" db="EMBL/GenBank/DDBJ databases">
        <title>Comparative genomics of the Acetobacterium genus.</title>
        <authorList>
            <person name="Marshall C."/>
            <person name="May H."/>
            <person name="Norman S."/>
        </authorList>
    </citation>
    <scope>NUCLEOTIDE SEQUENCE</scope>
    <source>
        <strain evidence="11">DER-2019</strain>
    </source>
</reference>
<comment type="function">
    <text evidence="10">Catalyzes two activities which are involved in the cyclic version of arginine biosynthesis: the synthesis of N-acetylglutamate from glutamate and acetyl-CoA as the acetyl donor, and of ornithine by transacetylation between N(2)-acetylornithine and glutamate.</text>
</comment>
<comment type="caution">
    <text evidence="11">The sequence shown here is derived from an EMBL/GenBank/DDBJ whole genome shotgun (WGS) entry which is preliminary data.</text>
</comment>
<dbReference type="GO" id="GO:0004358">
    <property type="term" value="F:L-glutamate N-acetyltransferase activity, acting on acetyl-L-ornithine as donor"/>
    <property type="evidence" value="ECO:0007669"/>
    <property type="project" value="UniProtKB-UniRule"/>
</dbReference>
<feature type="site" description="Involved in the stabilization of negative charge on the oxyanion by the formation of the oxyanion hole" evidence="10">
    <location>
        <position position="114"/>
    </location>
</feature>
<comment type="pathway">
    <text evidence="10">Amino-acid biosynthesis; L-arginine biosynthesis; N(2)-acetyl-L-ornithine from L-glutamate: step 1/4.</text>
</comment>
<feature type="active site" description="Nucleophile" evidence="10">
    <location>
        <position position="190"/>
    </location>
</feature>
<evidence type="ECO:0000256" key="7">
    <source>
        <dbReference type="ARBA" id="ARBA00023268"/>
    </source>
</evidence>
<dbReference type="FunFam" id="3.10.20.340:FF:000001">
    <property type="entry name" value="Arginine biosynthesis bifunctional protein ArgJ, chloroplastic"/>
    <property type="match status" value="1"/>
</dbReference>
<keyword evidence="5 10" id="KW-0808">Transferase</keyword>
<dbReference type="NCBIfam" id="TIGR00120">
    <property type="entry name" value="ArgJ"/>
    <property type="match status" value="1"/>
</dbReference>
<keyword evidence="10" id="KW-0963">Cytoplasm</keyword>
<organism evidence="11 12">
    <name type="scientific">Acetobacterium paludosum</name>
    <dbReference type="NCBI Taxonomy" id="52693"/>
    <lineage>
        <taxon>Bacteria</taxon>
        <taxon>Bacillati</taxon>
        <taxon>Bacillota</taxon>
        <taxon>Clostridia</taxon>
        <taxon>Eubacteriales</taxon>
        <taxon>Eubacteriaceae</taxon>
        <taxon>Acetobacterium</taxon>
    </lineage>
</organism>
<feature type="chain" id="PRO_5038192828" description="Arginine biosynthesis bifunctional protein ArgJ alpha chain" evidence="10">
    <location>
        <begin position="1"/>
        <end position="189"/>
    </location>
</feature>
<evidence type="ECO:0000256" key="10">
    <source>
        <dbReference type="HAMAP-Rule" id="MF_01106"/>
    </source>
</evidence>
<dbReference type="Pfam" id="PF01960">
    <property type="entry name" value="ArgJ"/>
    <property type="match status" value="1"/>
</dbReference>
<dbReference type="InterPro" id="IPR016117">
    <property type="entry name" value="ArgJ-like_dom_sf"/>
</dbReference>
<dbReference type="Gene3D" id="3.10.20.340">
    <property type="entry name" value="ArgJ beta chain, C-terminal domain"/>
    <property type="match status" value="1"/>
</dbReference>
<keyword evidence="7 10" id="KW-0511">Multifunctional enzyme</keyword>
<evidence type="ECO:0000256" key="8">
    <source>
        <dbReference type="ARBA" id="ARBA00023315"/>
    </source>
</evidence>
<dbReference type="OrthoDB" id="9804242at2"/>
<comment type="subunit">
    <text evidence="2 10">Heterotetramer of two alpha and two beta chains.</text>
</comment>
<dbReference type="PANTHER" id="PTHR23100:SF0">
    <property type="entry name" value="ARGININE BIOSYNTHESIS BIFUNCTIONAL PROTEIN ARGJ, MITOCHONDRIAL"/>
    <property type="match status" value="1"/>
</dbReference>
<dbReference type="EMBL" id="WJBD01000015">
    <property type="protein sequence ID" value="MBC3889096.1"/>
    <property type="molecule type" value="Genomic_DNA"/>
</dbReference>
<evidence type="ECO:0000256" key="1">
    <source>
        <dbReference type="ARBA" id="ARBA00006774"/>
    </source>
</evidence>
<evidence type="ECO:0000256" key="3">
    <source>
        <dbReference type="ARBA" id="ARBA00022571"/>
    </source>
</evidence>
<accession>A0A923HVL7</accession>
<keyword evidence="6 10" id="KW-0068">Autocatalytic cleavage</keyword>
<dbReference type="PANTHER" id="PTHR23100">
    <property type="entry name" value="ARGININE BIOSYNTHESIS BIFUNCTIONAL PROTEIN ARGJ"/>
    <property type="match status" value="1"/>
</dbReference>
<feature type="chain" id="PRO_5038192829" description="Arginine biosynthesis bifunctional protein ArgJ beta chain" evidence="10">
    <location>
        <begin position="190"/>
        <end position="407"/>
    </location>
</feature>
<feature type="binding site" evidence="10">
    <location>
        <position position="153"/>
    </location>
    <ligand>
        <name>substrate</name>
    </ligand>
</feature>
<evidence type="ECO:0000256" key="2">
    <source>
        <dbReference type="ARBA" id="ARBA00011475"/>
    </source>
</evidence>
<feature type="binding site" evidence="10">
    <location>
        <position position="179"/>
    </location>
    <ligand>
        <name>substrate</name>
    </ligand>
</feature>
<feature type="binding site" evidence="10">
    <location>
        <position position="276"/>
    </location>
    <ligand>
        <name>substrate</name>
    </ligand>
</feature>
<dbReference type="NCBIfam" id="NF003802">
    <property type="entry name" value="PRK05388.1"/>
    <property type="match status" value="1"/>
</dbReference>
<dbReference type="GO" id="GO:0006526">
    <property type="term" value="P:L-arginine biosynthetic process"/>
    <property type="evidence" value="ECO:0007669"/>
    <property type="project" value="UniProtKB-UniRule"/>
</dbReference>
<comment type="catalytic activity">
    <reaction evidence="9 10">
        <text>N(2)-acetyl-L-ornithine + L-glutamate = N-acetyl-L-glutamate + L-ornithine</text>
        <dbReference type="Rhea" id="RHEA:15349"/>
        <dbReference type="ChEBI" id="CHEBI:29985"/>
        <dbReference type="ChEBI" id="CHEBI:44337"/>
        <dbReference type="ChEBI" id="CHEBI:46911"/>
        <dbReference type="ChEBI" id="CHEBI:57805"/>
        <dbReference type="EC" id="2.3.1.35"/>
    </reaction>
</comment>
<evidence type="ECO:0000313" key="12">
    <source>
        <dbReference type="Proteomes" id="UP000616595"/>
    </source>
</evidence>
<comment type="pathway">
    <text evidence="10">Amino-acid biosynthesis; L-arginine biosynthesis; L-ornithine and N-acetyl-L-glutamate from L-glutamate and N(2)-acetyl-L-ornithine (cyclic): step 1/1.</text>
</comment>
<dbReference type="HAMAP" id="MF_01106">
    <property type="entry name" value="ArgJ"/>
    <property type="match status" value="1"/>
</dbReference>
<keyword evidence="12" id="KW-1185">Reference proteome</keyword>
<name>A0A923HVL7_9FIRM</name>
<reference evidence="11" key="1">
    <citation type="submission" date="2019-10" db="EMBL/GenBank/DDBJ databases">
        <authorList>
            <person name="Ross D.E."/>
            <person name="Gulliver D."/>
        </authorList>
    </citation>
    <scope>NUCLEOTIDE SEQUENCE</scope>
    <source>
        <strain evidence="11">DER-2019</strain>
    </source>
</reference>
<evidence type="ECO:0000256" key="6">
    <source>
        <dbReference type="ARBA" id="ARBA00022813"/>
    </source>
</evidence>
<evidence type="ECO:0000256" key="4">
    <source>
        <dbReference type="ARBA" id="ARBA00022605"/>
    </source>
</evidence>
<feature type="binding site" evidence="10">
    <location>
        <position position="190"/>
    </location>
    <ligand>
        <name>substrate</name>
    </ligand>
</feature>
<dbReference type="InterPro" id="IPR042195">
    <property type="entry name" value="ArgJ_beta_C"/>
</dbReference>
<keyword evidence="3 10" id="KW-0055">Arginine biosynthesis</keyword>
<comment type="subcellular location">
    <subcellularLocation>
        <location evidence="10">Cytoplasm</location>
    </subcellularLocation>
</comment>
<feature type="binding site" evidence="10">
    <location>
        <position position="402"/>
    </location>
    <ligand>
        <name>substrate</name>
    </ligand>
</feature>
<comment type="similarity">
    <text evidence="1 10">Belongs to the ArgJ family.</text>
</comment>
<feature type="binding site" evidence="10">
    <location>
        <position position="407"/>
    </location>
    <ligand>
        <name>substrate</name>
    </ligand>
</feature>
<evidence type="ECO:0000313" key="11">
    <source>
        <dbReference type="EMBL" id="MBC3889096.1"/>
    </source>
</evidence>
<dbReference type="SUPFAM" id="SSF56266">
    <property type="entry name" value="DmpA/ArgJ-like"/>
    <property type="match status" value="1"/>
</dbReference>
<protein>
    <recommendedName>
        <fullName evidence="10">Arginine biosynthesis bifunctional protein ArgJ</fullName>
    </recommendedName>
    <domain>
        <recommendedName>
            <fullName evidence="10">Glutamate N-acetyltransferase</fullName>
            <ecNumber evidence="10">2.3.1.35</ecNumber>
        </recommendedName>
        <alternativeName>
            <fullName evidence="10">Ornithine acetyltransferase</fullName>
            <shortName evidence="10">OATase</shortName>
        </alternativeName>
        <alternativeName>
            <fullName evidence="10">Ornithine transacetylase</fullName>
        </alternativeName>
    </domain>
    <domain>
        <recommendedName>
            <fullName evidence="10">Amino-acid acetyltransferase</fullName>
            <ecNumber evidence="10">2.3.1.1</ecNumber>
        </recommendedName>
        <alternativeName>
            <fullName evidence="10">N-acetylglutamate synthase</fullName>
            <shortName evidence="10">AGSase</shortName>
        </alternativeName>
    </domain>
    <component>
        <recommendedName>
            <fullName evidence="10">Arginine biosynthesis bifunctional protein ArgJ alpha chain</fullName>
        </recommendedName>
    </component>
    <component>
        <recommendedName>
            <fullName evidence="10">Arginine biosynthesis bifunctional protein ArgJ beta chain</fullName>
        </recommendedName>
    </component>
</protein>
<dbReference type="AlphaFoldDB" id="A0A923HVL7"/>
<comment type="catalytic activity">
    <reaction evidence="10">
        <text>L-glutamate + acetyl-CoA = N-acetyl-L-glutamate + CoA + H(+)</text>
        <dbReference type="Rhea" id="RHEA:24292"/>
        <dbReference type="ChEBI" id="CHEBI:15378"/>
        <dbReference type="ChEBI" id="CHEBI:29985"/>
        <dbReference type="ChEBI" id="CHEBI:44337"/>
        <dbReference type="ChEBI" id="CHEBI:57287"/>
        <dbReference type="ChEBI" id="CHEBI:57288"/>
        <dbReference type="EC" id="2.3.1.1"/>
    </reaction>
</comment>
<dbReference type="InterPro" id="IPR002813">
    <property type="entry name" value="Arg_biosynth_ArgJ"/>
</dbReference>
<dbReference type="Gene3D" id="3.60.70.12">
    <property type="entry name" value="L-amino peptidase D-ALA esterase/amidase"/>
    <property type="match status" value="1"/>
</dbReference>
<dbReference type="GO" id="GO:0004042">
    <property type="term" value="F:L-glutamate N-acetyltransferase activity"/>
    <property type="evidence" value="ECO:0007669"/>
    <property type="project" value="UniProtKB-UniRule"/>
</dbReference>
<proteinExistence type="inferred from homology"/>
<dbReference type="Proteomes" id="UP000616595">
    <property type="component" value="Unassembled WGS sequence"/>
</dbReference>